<organism evidence="1 2">
    <name type="scientific">Streblomastix strix</name>
    <dbReference type="NCBI Taxonomy" id="222440"/>
    <lineage>
        <taxon>Eukaryota</taxon>
        <taxon>Metamonada</taxon>
        <taxon>Preaxostyla</taxon>
        <taxon>Oxymonadida</taxon>
        <taxon>Streblomastigidae</taxon>
        <taxon>Streblomastix</taxon>
    </lineage>
</organism>
<gene>
    <name evidence="1" type="ORF">EZS28_049960</name>
</gene>
<dbReference type="AlphaFoldDB" id="A0A5J4T9L4"/>
<evidence type="ECO:0000313" key="2">
    <source>
        <dbReference type="Proteomes" id="UP000324800"/>
    </source>
</evidence>
<name>A0A5J4T9L4_9EUKA</name>
<reference evidence="1 2" key="1">
    <citation type="submission" date="2019-03" db="EMBL/GenBank/DDBJ databases">
        <title>Single cell metagenomics reveals metabolic interactions within the superorganism composed of flagellate Streblomastix strix and complex community of Bacteroidetes bacteria on its surface.</title>
        <authorList>
            <person name="Treitli S.C."/>
            <person name="Kolisko M."/>
            <person name="Husnik F."/>
            <person name="Keeling P."/>
            <person name="Hampl V."/>
        </authorList>
    </citation>
    <scope>NUCLEOTIDE SEQUENCE [LARGE SCALE GENOMIC DNA]</scope>
    <source>
        <strain evidence="1">ST1C</strain>
    </source>
</reference>
<accession>A0A5J4T9L4</accession>
<evidence type="ECO:0000313" key="1">
    <source>
        <dbReference type="EMBL" id="KAA6354513.1"/>
    </source>
</evidence>
<dbReference type="EMBL" id="SNRW01036180">
    <property type="protein sequence ID" value="KAA6354513.1"/>
    <property type="molecule type" value="Genomic_DNA"/>
</dbReference>
<protein>
    <submittedName>
        <fullName evidence="1">Uncharacterized protein</fullName>
    </submittedName>
</protein>
<comment type="caution">
    <text evidence="1">The sequence shown here is derived from an EMBL/GenBank/DDBJ whole genome shotgun (WGS) entry which is preliminary data.</text>
</comment>
<sequence>IAPLFDVLLQPNSIDELPVFSIVLAILNPSSKPAAATGLIYTLPEVTLAYEVAEPAFNTQFQTNLESGYYLDFDRSVGLTYKVFYIIPPYPQLQLIGITVPLDTPVTISYVNISVILFVKQVLLSVTTIVIEPTDSNLIYALQTADVPEPE</sequence>
<proteinExistence type="predicted"/>
<feature type="non-terminal residue" evidence="1">
    <location>
        <position position="1"/>
    </location>
</feature>
<dbReference type="Proteomes" id="UP000324800">
    <property type="component" value="Unassembled WGS sequence"/>
</dbReference>